<gene>
    <name evidence="1" type="ORF">Q664_09105</name>
</gene>
<name>A0A084SYA2_9BACT</name>
<dbReference type="AlphaFoldDB" id="A0A084SYA2"/>
<reference evidence="1 2" key="1">
    <citation type="submission" date="2014-07" db="EMBL/GenBank/DDBJ databases">
        <title>Draft Genome Sequence of Gephyronic Acid Producer, Cystobacter violaceus Strain Cb vi76.</title>
        <authorList>
            <person name="Stevens D.C."/>
            <person name="Young J."/>
            <person name="Carmichael R."/>
            <person name="Tan J."/>
            <person name="Taylor R.E."/>
        </authorList>
    </citation>
    <scope>NUCLEOTIDE SEQUENCE [LARGE SCALE GENOMIC DNA]</scope>
    <source>
        <strain evidence="1 2">Cb vi76</strain>
    </source>
</reference>
<protein>
    <submittedName>
        <fullName evidence="1">Uncharacterized protein</fullName>
    </submittedName>
</protein>
<dbReference type="EMBL" id="JPMI01000054">
    <property type="protein sequence ID" value="KFA93437.1"/>
    <property type="molecule type" value="Genomic_DNA"/>
</dbReference>
<comment type="caution">
    <text evidence="1">The sequence shown here is derived from an EMBL/GenBank/DDBJ whole genome shotgun (WGS) entry which is preliminary data.</text>
</comment>
<evidence type="ECO:0000313" key="1">
    <source>
        <dbReference type="EMBL" id="KFA93437.1"/>
    </source>
</evidence>
<organism evidence="1 2">
    <name type="scientific">Archangium violaceum Cb vi76</name>
    <dbReference type="NCBI Taxonomy" id="1406225"/>
    <lineage>
        <taxon>Bacteria</taxon>
        <taxon>Pseudomonadati</taxon>
        <taxon>Myxococcota</taxon>
        <taxon>Myxococcia</taxon>
        <taxon>Myxococcales</taxon>
        <taxon>Cystobacterineae</taxon>
        <taxon>Archangiaceae</taxon>
        <taxon>Archangium</taxon>
    </lineage>
</organism>
<dbReference type="Proteomes" id="UP000028547">
    <property type="component" value="Unassembled WGS sequence"/>
</dbReference>
<evidence type="ECO:0000313" key="2">
    <source>
        <dbReference type="Proteomes" id="UP000028547"/>
    </source>
</evidence>
<accession>A0A084SYA2</accession>
<proteinExistence type="predicted"/>
<sequence>MEACFFKELRRLWARAFFLLVRQSLQRQFRASPGEAMTPQHLAHPGGADTHANVLLEVCGKTRARPACKGVSMFSRVALHVLEKELHCRRCQARGPARVRTGLQRLDALFAPPPAPCVHRPRGNTQRFTHLGRALAFSRQQEGCGAQCHPLPPAAADQSCQESPLPGS</sequence>